<dbReference type="PANTHER" id="PTHR30480:SF13">
    <property type="entry name" value="BETA-HEXOSAMINIDASE"/>
    <property type="match status" value="1"/>
</dbReference>
<evidence type="ECO:0000256" key="5">
    <source>
        <dbReference type="ARBA" id="ARBA00022960"/>
    </source>
</evidence>
<evidence type="ECO:0000256" key="9">
    <source>
        <dbReference type="ARBA" id="ARBA00023316"/>
    </source>
</evidence>
<keyword evidence="4 10" id="KW-0378">Hydrolase</keyword>
<dbReference type="EC" id="3.2.1.52" evidence="10"/>
<dbReference type="EMBL" id="AP022345">
    <property type="protein sequence ID" value="BBU69450.1"/>
    <property type="molecule type" value="Genomic_DNA"/>
</dbReference>
<feature type="active site" description="Proton donor/acceptor" evidence="10">
    <location>
        <position position="185"/>
    </location>
</feature>
<proteinExistence type="inferred from homology"/>
<name>A0A679HSX0_9RHOO</name>
<evidence type="ECO:0000256" key="10">
    <source>
        <dbReference type="HAMAP-Rule" id="MF_00364"/>
    </source>
</evidence>
<keyword evidence="2 10" id="KW-0963">Cytoplasm</keyword>
<feature type="binding site" evidence="10">
    <location>
        <position position="76"/>
    </location>
    <ligand>
        <name>substrate</name>
    </ligand>
</feature>
<dbReference type="Gene3D" id="3.20.20.300">
    <property type="entry name" value="Glycoside hydrolase, family 3, N-terminal domain"/>
    <property type="match status" value="1"/>
</dbReference>
<reference evidence="13" key="1">
    <citation type="submission" date="2020-01" db="EMBL/GenBank/DDBJ databases">
        <title>Phosphoaccumulans saitamaens gen. nov., sp. nov., a polyphosphate accumulating bacterium isolated from surface river water.</title>
        <authorList>
            <person name="Watanabe K."/>
            <person name="Suda W."/>
        </authorList>
    </citation>
    <scope>NUCLEOTIDE SEQUENCE [LARGE SCALE GENOMIC DNA]</scope>
    <source>
        <strain evidence="13">ICHIAU1</strain>
    </source>
</reference>
<feature type="active site" description="Nucleophile" evidence="10">
    <location>
        <position position="251"/>
    </location>
</feature>
<comment type="function">
    <text evidence="10">Plays a role in peptidoglycan recycling by cleaving the terminal beta-1,4-linked N-acetylglucosamine (GlcNAc) from peptide-linked peptidoglycan fragments, giving rise to free GlcNAc, anhydro-N-acetylmuramic acid and anhydro-N-acetylmuramic acid-linked peptides.</text>
</comment>
<accession>A0A679HSX0</accession>
<keyword evidence="5 10" id="KW-0133">Cell shape</keyword>
<comment type="pathway">
    <text evidence="10">Cell wall biogenesis; peptidoglycan recycling.</text>
</comment>
<feature type="domain" description="Glycoside hydrolase family 3 N-terminal" evidence="11">
    <location>
        <begin position="19"/>
        <end position="285"/>
    </location>
</feature>
<dbReference type="HAMAP" id="MF_00364">
    <property type="entry name" value="NagZ"/>
    <property type="match status" value="1"/>
</dbReference>
<dbReference type="GO" id="GO:0004563">
    <property type="term" value="F:beta-N-acetylhexosaminidase activity"/>
    <property type="evidence" value="ECO:0007669"/>
    <property type="project" value="UniProtKB-UniRule"/>
</dbReference>
<comment type="catalytic activity">
    <reaction evidence="1 10">
        <text>Hydrolysis of terminal non-reducing N-acetyl-D-hexosamine residues in N-acetyl-beta-D-hexosaminides.</text>
        <dbReference type="EC" id="3.2.1.52"/>
    </reaction>
</comment>
<organism evidence="12 13">
    <name type="scientific">Fluviibacter phosphoraccumulans</name>
    <dbReference type="NCBI Taxonomy" id="1751046"/>
    <lineage>
        <taxon>Bacteria</taxon>
        <taxon>Pseudomonadati</taxon>
        <taxon>Pseudomonadota</taxon>
        <taxon>Betaproteobacteria</taxon>
        <taxon>Rhodocyclales</taxon>
        <taxon>Fluviibacteraceae</taxon>
        <taxon>Fluviibacter</taxon>
    </lineage>
</organism>
<evidence type="ECO:0000313" key="12">
    <source>
        <dbReference type="EMBL" id="BBU69450.1"/>
    </source>
</evidence>
<keyword evidence="8 10" id="KW-0131">Cell cycle</keyword>
<dbReference type="PANTHER" id="PTHR30480">
    <property type="entry name" value="BETA-HEXOSAMINIDASE-RELATED"/>
    <property type="match status" value="1"/>
</dbReference>
<sequence length="343" mass="37462">MSTNIPYGPLMIDVEGLSLTEADKRRLQHPLVGGVILFSRNYKDPVQLSALTQEIADLRHPPLPITVDHEGGRVQRFREGFTRLPAMRVLGELFAQDPIAAEDAAEAVGLVLASELRAHGVDFSFTPVLDLDWGRSGVIGDRSFSKDPQIVARLAAALIRGLSKGGMGSCGKHFPGHGWVEADSHVAIPVDERTMAEIEIDMQPYHELSLDAVMPAHVIYPVLDERPAGFSPRWLEKLRLECQFDGIIFSDDLSMEGASVAGTIVDRANAAWDAGCDVLLVCNKPDFVDELLAQWQPVAQPKRAARIPNLLGQPGLGQAHPLTRAQLEAHADYQAALKRIQAL</sequence>
<gene>
    <name evidence="10 12" type="primary">nagZ</name>
    <name evidence="12" type="ORF">ICHIAU1_17330</name>
</gene>
<feature type="site" description="Important for catalytic activity" evidence="10">
    <location>
        <position position="183"/>
    </location>
</feature>
<feature type="binding site" evidence="10">
    <location>
        <position position="68"/>
    </location>
    <ligand>
        <name>substrate</name>
    </ligand>
</feature>
<keyword evidence="6 10" id="KW-0573">Peptidoglycan synthesis</keyword>
<dbReference type="Pfam" id="PF00933">
    <property type="entry name" value="Glyco_hydro_3"/>
    <property type="match status" value="1"/>
</dbReference>
<dbReference type="Proteomes" id="UP000463961">
    <property type="component" value="Chromosome"/>
</dbReference>
<evidence type="ECO:0000256" key="2">
    <source>
        <dbReference type="ARBA" id="ARBA00022490"/>
    </source>
</evidence>
<keyword evidence="13" id="KW-1185">Reference proteome</keyword>
<evidence type="ECO:0000256" key="7">
    <source>
        <dbReference type="ARBA" id="ARBA00023295"/>
    </source>
</evidence>
<dbReference type="InterPro" id="IPR001764">
    <property type="entry name" value="Glyco_hydro_3_N"/>
</dbReference>
<evidence type="ECO:0000256" key="4">
    <source>
        <dbReference type="ARBA" id="ARBA00022801"/>
    </source>
</evidence>
<dbReference type="NCBIfam" id="NF003740">
    <property type="entry name" value="PRK05337.1"/>
    <property type="match status" value="1"/>
</dbReference>
<dbReference type="GO" id="GO:0005737">
    <property type="term" value="C:cytoplasm"/>
    <property type="evidence" value="ECO:0007669"/>
    <property type="project" value="UniProtKB-SubCell"/>
</dbReference>
<dbReference type="GO" id="GO:0005975">
    <property type="term" value="P:carbohydrate metabolic process"/>
    <property type="evidence" value="ECO:0007669"/>
    <property type="project" value="InterPro"/>
</dbReference>
<dbReference type="UniPathway" id="UPA00544"/>
<dbReference type="AlphaFoldDB" id="A0A679HSX0"/>
<dbReference type="GO" id="GO:0008360">
    <property type="term" value="P:regulation of cell shape"/>
    <property type="evidence" value="ECO:0007669"/>
    <property type="project" value="UniProtKB-KW"/>
</dbReference>
<dbReference type="RefSeq" id="WP_202930683.1">
    <property type="nucleotide sequence ID" value="NZ_AP019011.1"/>
</dbReference>
<comment type="subcellular location">
    <subcellularLocation>
        <location evidence="10">Cytoplasm</location>
    </subcellularLocation>
</comment>
<evidence type="ECO:0000256" key="6">
    <source>
        <dbReference type="ARBA" id="ARBA00022984"/>
    </source>
</evidence>
<dbReference type="InterPro" id="IPR036962">
    <property type="entry name" value="Glyco_hydro_3_N_sf"/>
</dbReference>
<evidence type="ECO:0000256" key="3">
    <source>
        <dbReference type="ARBA" id="ARBA00022618"/>
    </source>
</evidence>
<keyword evidence="3 10" id="KW-0132">Cell division</keyword>
<dbReference type="SUPFAM" id="SSF51445">
    <property type="entry name" value="(Trans)glycosidases"/>
    <property type="match status" value="1"/>
</dbReference>
<comment type="similarity">
    <text evidence="10">Belongs to the glycosyl hydrolase 3 family. NagZ subfamily.</text>
</comment>
<dbReference type="InterPro" id="IPR017853">
    <property type="entry name" value="GH"/>
</dbReference>
<dbReference type="GO" id="GO:0071555">
    <property type="term" value="P:cell wall organization"/>
    <property type="evidence" value="ECO:0007669"/>
    <property type="project" value="UniProtKB-KW"/>
</dbReference>
<keyword evidence="7 10" id="KW-0326">Glycosidase</keyword>
<dbReference type="InterPro" id="IPR022956">
    <property type="entry name" value="Beta_hexosaminidase_bac"/>
</dbReference>
<protein>
    <recommendedName>
        <fullName evidence="10">Beta-hexosaminidase</fullName>
        <ecNumber evidence="10">3.2.1.52</ecNumber>
    </recommendedName>
    <alternativeName>
        <fullName evidence="10">Beta-N-acetylhexosaminidase</fullName>
    </alternativeName>
    <alternativeName>
        <fullName evidence="10">N-acetyl-beta-glucosaminidase</fullName>
    </alternativeName>
</protein>
<evidence type="ECO:0000313" key="13">
    <source>
        <dbReference type="Proteomes" id="UP000463961"/>
    </source>
</evidence>
<feature type="binding site" evidence="10">
    <location>
        <position position="142"/>
    </location>
    <ligand>
        <name>substrate</name>
    </ligand>
</feature>
<dbReference type="GO" id="GO:0051301">
    <property type="term" value="P:cell division"/>
    <property type="evidence" value="ECO:0007669"/>
    <property type="project" value="UniProtKB-KW"/>
</dbReference>
<dbReference type="GO" id="GO:0009252">
    <property type="term" value="P:peptidoglycan biosynthetic process"/>
    <property type="evidence" value="ECO:0007669"/>
    <property type="project" value="UniProtKB-KW"/>
</dbReference>
<feature type="binding site" evidence="10">
    <location>
        <begin position="172"/>
        <end position="173"/>
    </location>
    <ligand>
        <name>substrate</name>
    </ligand>
</feature>
<evidence type="ECO:0000259" key="11">
    <source>
        <dbReference type="Pfam" id="PF00933"/>
    </source>
</evidence>
<dbReference type="InterPro" id="IPR050226">
    <property type="entry name" value="NagZ_Beta-hexosaminidase"/>
</dbReference>
<evidence type="ECO:0000256" key="1">
    <source>
        <dbReference type="ARBA" id="ARBA00001231"/>
    </source>
</evidence>
<keyword evidence="9 10" id="KW-0961">Cell wall biogenesis/degradation</keyword>
<evidence type="ECO:0000256" key="8">
    <source>
        <dbReference type="ARBA" id="ARBA00023306"/>
    </source>
</evidence>
<dbReference type="GO" id="GO:0009254">
    <property type="term" value="P:peptidoglycan turnover"/>
    <property type="evidence" value="ECO:0007669"/>
    <property type="project" value="UniProtKB-UniRule"/>
</dbReference>